<dbReference type="Gene3D" id="3.50.50.100">
    <property type="match status" value="2"/>
</dbReference>
<dbReference type="AlphaFoldDB" id="A0A4Y1QYC8"/>
<organism evidence="2">
    <name type="scientific">Prunus dulcis</name>
    <name type="common">Almond</name>
    <name type="synonym">Amygdalus dulcis</name>
    <dbReference type="NCBI Taxonomy" id="3755"/>
    <lineage>
        <taxon>Eukaryota</taxon>
        <taxon>Viridiplantae</taxon>
        <taxon>Streptophyta</taxon>
        <taxon>Embryophyta</taxon>
        <taxon>Tracheophyta</taxon>
        <taxon>Spermatophyta</taxon>
        <taxon>Magnoliopsida</taxon>
        <taxon>eudicotyledons</taxon>
        <taxon>Gunneridae</taxon>
        <taxon>Pentapetalae</taxon>
        <taxon>rosids</taxon>
        <taxon>fabids</taxon>
        <taxon>Rosales</taxon>
        <taxon>Rosaceae</taxon>
        <taxon>Amygdaloideae</taxon>
        <taxon>Amygdaleae</taxon>
        <taxon>Prunus</taxon>
    </lineage>
</organism>
<accession>A0A4Y1QYC8</accession>
<evidence type="ECO:0000259" key="1">
    <source>
        <dbReference type="Pfam" id="PF07992"/>
    </source>
</evidence>
<protein>
    <submittedName>
        <fullName evidence="2">FAD/NAD(P)-binding oxidoreductase family protein</fullName>
    </submittedName>
</protein>
<dbReference type="GO" id="GO:0050660">
    <property type="term" value="F:flavin adenine dinucleotide binding"/>
    <property type="evidence" value="ECO:0007669"/>
    <property type="project" value="TreeGrafter"/>
</dbReference>
<dbReference type="SUPFAM" id="SSF51905">
    <property type="entry name" value="FAD/NAD(P)-binding domain"/>
    <property type="match status" value="2"/>
</dbReference>
<proteinExistence type="predicted"/>
<dbReference type="EMBL" id="AP019298">
    <property type="protein sequence ID" value="BBG96863.1"/>
    <property type="molecule type" value="Genomic_DNA"/>
</dbReference>
<feature type="domain" description="FAD/NAD(P)-binding" evidence="1">
    <location>
        <begin position="42"/>
        <end position="230"/>
    </location>
</feature>
<dbReference type="PANTHER" id="PTHR43735:SF19">
    <property type="entry name" value="FAD_NAD(P)-BINDING DOMAIN-CONTAINING PROTEIN"/>
    <property type="match status" value="1"/>
</dbReference>
<dbReference type="InterPro" id="IPR036188">
    <property type="entry name" value="FAD/NAD-bd_sf"/>
</dbReference>
<gene>
    <name evidence="2" type="ORF">Prudu_005808</name>
</gene>
<dbReference type="PANTHER" id="PTHR43735">
    <property type="entry name" value="APOPTOSIS-INDUCING FACTOR 1"/>
    <property type="match status" value="1"/>
</dbReference>
<name>A0A4Y1QYC8_PRUDU</name>
<dbReference type="Pfam" id="PF07992">
    <property type="entry name" value="Pyr_redox_2"/>
    <property type="match status" value="1"/>
</dbReference>
<sequence length="298" mass="32493">MTKEYFEIPWGSLRAMVEPSFAERSVINHSDYLPNVRIVASTAANITEREVLTTDGHLLVYEYLVIATGHKEAVPKTRAERLSHYEAEFVKINSAKSVLIVGGGPTGVELAGEIATDFPEKKASQKALDWLISKKVEVILDETINLNTISDPIIQTPSGEIITADCHFVCTGKPTGSSWLKGTTVQNNLDMQGRLMVDENLRVRGHKNIFAVGDITNIKEIKQGYLAQRHAEVTAKNLKLLLMGGNESKMATYKPGLDIALVSLGRNEGVAQFPLLTISGCIPGMIKSGDLYKGALGD</sequence>
<dbReference type="GO" id="GO:0004174">
    <property type="term" value="F:electron-transferring-flavoprotein dehydrogenase activity"/>
    <property type="evidence" value="ECO:0007669"/>
    <property type="project" value="TreeGrafter"/>
</dbReference>
<reference evidence="2" key="1">
    <citation type="journal article" date="2019" name="Science">
        <title>Mutation of a bHLH transcription factor allowed almond domestication.</title>
        <authorList>
            <person name="Sanchez-Perez R."/>
            <person name="Pavan S."/>
            <person name="Mazzeo R."/>
            <person name="Moldovan C."/>
            <person name="Aiese Cigliano R."/>
            <person name="Del Cueto J."/>
            <person name="Ricciardi F."/>
            <person name="Lotti C."/>
            <person name="Ricciardi L."/>
            <person name="Dicenta F."/>
            <person name="Lopez-Marques R.L."/>
            <person name="Lindberg Moller B."/>
        </authorList>
    </citation>
    <scope>NUCLEOTIDE SEQUENCE</scope>
</reference>
<evidence type="ECO:0000313" key="2">
    <source>
        <dbReference type="EMBL" id="BBG96863.1"/>
    </source>
</evidence>
<dbReference type="PRINTS" id="PR00368">
    <property type="entry name" value="FADPNR"/>
</dbReference>
<dbReference type="GO" id="GO:0005737">
    <property type="term" value="C:cytoplasm"/>
    <property type="evidence" value="ECO:0007669"/>
    <property type="project" value="TreeGrafter"/>
</dbReference>
<dbReference type="InterPro" id="IPR023753">
    <property type="entry name" value="FAD/NAD-binding_dom"/>
</dbReference>